<evidence type="ECO:0000313" key="1">
    <source>
        <dbReference type="EMBL" id="KAK8849102.1"/>
    </source>
</evidence>
<accession>A0ABR2HLT0</accession>
<proteinExistence type="predicted"/>
<organism evidence="1 2">
    <name type="scientific">Apiospora arundinis</name>
    <dbReference type="NCBI Taxonomy" id="335852"/>
    <lineage>
        <taxon>Eukaryota</taxon>
        <taxon>Fungi</taxon>
        <taxon>Dikarya</taxon>
        <taxon>Ascomycota</taxon>
        <taxon>Pezizomycotina</taxon>
        <taxon>Sordariomycetes</taxon>
        <taxon>Xylariomycetidae</taxon>
        <taxon>Amphisphaeriales</taxon>
        <taxon>Apiosporaceae</taxon>
        <taxon>Apiospora</taxon>
    </lineage>
</organism>
<evidence type="ECO:0000313" key="2">
    <source>
        <dbReference type="Proteomes" id="UP001390339"/>
    </source>
</evidence>
<dbReference type="EMBL" id="JAPCWZ010000010">
    <property type="protein sequence ID" value="KAK8849102.1"/>
    <property type="molecule type" value="Genomic_DNA"/>
</dbReference>
<dbReference type="Proteomes" id="UP001390339">
    <property type="component" value="Unassembled WGS sequence"/>
</dbReference>
<gene>
    <name evidence="1" type="ORF">PGQ11_015582</name>
</gene>
<sequence>MKTSQAARQGSTAASIICNCRRRAAPRRAEAIGSASMLGGVQARTVRKTPLMASQADLSTSPAARRIAIGIGISMAAEPDEKGLSKGCSRAVFVDAMLGAGPQDTAQDVTDGTSSSTRRYFWLIWSFRWAQK</sequence>
<reference evidence="1 2" key="1">
    <citation type="journal article" date="2024" name="IMA Fungus">
        <title>Apiospora arundinis, a panoply of carbohydrate-active enzymes and secondary metabolites.</title>
        <authorList>
            <person name="Sorensen T."/>
            <person name="Petersen C."/>
            <person name="Muurmann A.T."/>
            <person name="Christiansen J.V."/>
            <person name="Brundto M.L."/>
            <person name="Overgaard C.K."/>
            <person name="Boysen A.T."/>
            <person name="Wollenberg R.D."/>
            <person name="Larsen T.O."/>
            <person name="Sorensen J.L."/>
            <person name="Nielsen K.L."/>
            <person name="Sondergaard T.E."/>
        </authorList>
    </citation>
    <scope>NUCLEOTIDE SEQUENCE [LARGE SCALE GENOMIC DNA]</scope>
    <source>
        <strain evidence="1 2">AAU 773</strain>
    </source>
</reference>
<keyword evidence="2" id="KW-1185">Reference proteome</keyword>
<name>A0ABR2HLT0_9PEZI</name>
<protein>
    <submittedName>
        <fullName evidence="1">Uncharacterized protein</fullName>
    </submittedName>
</protein>
<comment type="caution">
    <text evidence="1">The sequence shown here is derived from an EMBL/GenBank/DDBJ whole genome shotgun (WGS) entry which is preliminary data.</text>
</comment>